<proteinExistence type="predicted"/>
<dbReference type="PANTHER" id="PTHR43194">
    <property type="entry name" value="HYDROLASE ALPHA/BETA FOLD FAMILY"/>
    <property type="match status" value="1"/>
</dbReference>
<dbReference type="AlphaFoldDB" id="A0A5P8KEC9"/>
<dbReference type="InterPro" id="IPR029058">
    <property type="entry name" value="AB_hydrolase_fold"/>
</dbReference>
<dbReference type="Proteomes" id="UP000327294">
    <property type="component" value="Chromosome"/>
</dbReference>
<name>A0A5P8KEC9_9ACTN</name>
<feature type="region of interest" description="Disordered" evidence="1">
    <location>
        <begin position="1"/>
        <end position="23"/>
    </location>
</feature>
<gene>
    <name evidence="3" type="ORF">F9278_41785</name>
</gene>
<dbReference type="Gene3D" id="3.40.50.1820">
    <property type="entry name" value="alpha/beta hydrolase"/>
    <property type="match status" value="1"/>
</dbReference>
<dbReference type="GO" id="GO:0016787">
    <property type="term" value="F:hydrolase activity"/>
    <property type="evidence" value="ECO:0007669"/>
    <property type="project" value="UniProtKB-KW"/>
</dbReference>
<dbReference type="Pfam" id="PF12146">
    <property type="entry name" value="Hydrolase_4"/>
    <property type="match status" value="2"/>
</dbReference>
<accession>A0A5P8KEC9</accession>
<keyword evidence="4" id="KW-1185">Reference proteome</keyword>
<dbReference type="CDD" id="cd00741">
    <property type="entry name" value="Lipase"/>
    <property type="match status" value="1"/>
</dbReference>
<dbReference type="InterPro" id="IPR050228">
    <property type="entry name" value="Carboxylesterase_BioH"/>
</dbReference>
<evidence type="ECO:0000313" key="4">
    <source>
        <dbReference type="Proteomes" id="UP000327294"/>
    </source>
</evidence>
<organism evidence="3 4">
    <name type="scientific">Streptomyces phaeolivaceus</name>
    <dbReference type="NCBI Taxonomy" id="2653200"/>
    <lineage>
        <taxon>Bacteria</taxon>
        <taxon>Bacillati</taxon>
        <taxon>Actinomycetota</taxon>
        <taxon>Actinomycetes</taxon>
        <taxon>Kitasatosporales</taxon>
        <taxon>Streptomycetaceae</taxon>
        <taxon>Streptomyces</taxon>
    </lineage>
</organism>
<sequence>MQRIRLRRGQSPHRAGGKIERGPTVPYFGEPSSSFFYRRWAAAEPSSAVLLLHGWGEQSGYFHRFAAELTRDGSDVWAPDHVGHGLSGRHDGVFDSVDQLVDNAEALLGRITAEQPRLPVIVVGHSLGGLTALGLAARNPGVLRGLVVSGAPVAGPPDHVDDDAVWSDDESYVDNVTHDPLAVDSEEGEAALWRAVSAFLPGLEATTAAIDPATLVIYGEHDVLTDMKRAAQWTSTLPNGRLVVFPGGYHDILNDSNHRAVAAEITAFVRELRN</sequence>
<evidence type="ECO:0000259" key="2">
    <source>
        <dbReference type="Pfam" id="PF12146"/>
    </source>
</evidence>
<dbReference type="InterPro" id="IPR022742">
    <property type="entry name" value="Hydrolase_4"/>
</dbReference>
<evidence type="ECO:0000313" key="3">
    <source>
        <dbReference type="EMBL" id="QFR01636.1"/>
    </source>
</evidence>
<dbReference type="SUPFAM" id="SSF53474">
    <property type="entry name" value="alpha/beta-Hydrolases"/>
    <property type="match status" value="1"/>
</dbReference>
<feature type="domain" description="Serine aminopeptidase S33" evidence="2">
    <location>
        <begin position="165"/>
        <end position="256"/>
    </location>
</feature>
<protein>
    <submittedName>
        <fullName evidence="3">Alpha/beta hydrolase</fullName>
    </submittedName>
</protein>
<keyword evidence="3" id="KW-0378">Hydrolase</keyword>
<dbReference type="EMBL" id="CP045096">
    <property type="protein sequence ID" value="QFR01636.1"/>
    <property type="molecule type" value="Genomic_DNA"/>
</dbReference>
<feature type="domain" description="Serine aminopeptidase S33" evidence="2">
    <location>
        <begin position="44"/>
        <end position="156"/>
    </location>
</feature>
<dbReference type="KEGG" id="sphv:F9278_41785"/>
<feature type="compositionally biased region" description="Basic residues" evidence="1">
    <location>
        <begin position="1"/>
        <end position="11"/>
    </location>
</feature>
<reference evidence="3 4" key="1">
    <citation type="submission" date="2019-10" db="EMBL/GenBank/DDBJ databases">
        <title>Streptomyces sp. strain GY16 isolated from leaves of Broussonetia papyrifera.</title>
        <authorList>
            <person name="Mo P."/>
        </authorList>
    </citation>
    <scope>NUCLEOTIDE SEQUENCE [LARGE SCALE GENOMIC DNA]</scope>
    <source>
        <strain evidence="3 4">GY16</strain>
    </source>
</reference>
<dbReference type="PANTHER" id="PTHR43194:SF5">
    <property type="entry name" value="PIMELOYL-[ACYL-CARRIER PROTEIN] METHYL ESTER ESTERASE"/>
    <property type="match status" value="1"/>
</dbReference>
<evidence type="ECO:0000256" key="1">
    <source>
        <dbReference type="SAM" id="MobiDB-lite"/>
    </source>
</evidence>